<evidence type="ECO:0000313" key="2">
    <source>
        <dbReference type="Proteomes" id="UP000295129"/>
    </source>
</evidence>
<comment type="caution">
    <text evidence="1">The sequence shown here is derived from an EMBL/GenBank/DDBJ whole genome shotgun (WGS) entry which is preliminary data.</text>
</comment>
<gene>
    <name evidence="1" type="ORF">C7389_10873</name>
</gene>
<protein>
    <submittedName>
        <fullName evidence="1">Uncharacterized protein</fullName>
    </submittedName>
</protein>
<name>A0A4R6DZK9_9RHOO</name>
<keyword evidence="2" id="KW-1185">Reference proteome</keyword>
<reference evidence="1 2" key="1">
    <citation type="submission" date="2019-03" db="EMBL/GenBank/DDBJ databases">
        <title>Genomic Encyclopedia of Type Strains, Phase IV (KMG-IV): sequencing the most valuable type-strain genomes for metagenomic binning, comparative biology and taxonomic classification.</title>
        <authorList>
            <person name="Goeker M."/>
        </authorList>
    </citation>
    <scope>NUCLEOTIDE SEQUENCE [LARGE SCALE GENOMIC DNA]</scope>
    <source>
        <strain evidence="1 2">DSM 12121</strain>
    </source>
</reference>
<proteinExistence type="predicted"/>
<evidence type="ECO:0000313" key="1">
    <source>
        <dbReference type="EMBL" id="TDN50830.1"/>
    </source>
</evidence>
<dbReference type="EMBL" id="SNVV01000008">
    <property type="protein sequence ID" value="TDN50830.1"/>
    <property type="molecule type" value="Genomic_DNA"/>
</dbReference>
<organism evidence="1 2">
    <name type="scientific">Azoarcus indigens</name>
    <dbReference type="NCBI Taxonomy" id="29545"/>
    <lineage>
        <taxon>Bacteria</taxon>
        <taxon>Pseudomonadati</taxon>
        <taxon>Pseudomonadota</taxon>
        <taxon>Betaproteobacteria</taxon>
        <taxon>Rhodocyclales</taxon>
        <taxon>Zoogloeaceae</taxon>
        <taxon>Azoarcus</taxon>
    </lineage>
</organism>
<dbReference type="AlphaFoldDB" id="A0A4R6DZK9"/>
<dbReference type="Proteomes" id="UP000295129">
    <property type="component" value="Unassembled WGS sequence"/>
</dbReference>
<accession>A0A4R6DZK9</accession>
<sequence>MAGRLHATLSPDNPVVFHPDSITIAMLERPSPADRPAPRELDTLLEQLRSSIAHHLATSSPRSASVAQDLLARLATLVDGSGKLAACGGGNIEHQPALAELLAQLSRQAIAPSPQDARQIARQLEALSHTADTGLGDALRGRIVKLAEEWRLKERRASDMQAGLEE</sequence>